<dbReference type="InterPro" id="IPR007278">
    <property type="entry name" value="DUF397"/>
</dbReference>
<keyword evidence="4" id="KW-1185">Reference proteome</keyword>
<name>A0ABW3G072_9PSEU</name>
<feature type="domain" description="DUF397" evidence="2">
    <location>
        <begin position="12"/>
        <end position="63"/>
    </location>
</feature>
<reference evidence="4" key="1">
    <citation type="journal article" date="2019" name="Int. J. Syst. Evol. Microbiol.">
        <title>The Global Catalogue of Microorganisms (GCM) 10K type strain sequencing project: providing services to taxonomists for standard genome sequencing and annotation.</title>
        <authorList>
            <consortium name="The Broad Institute Genomics Platform"/>
            <consortium name="The Broad Institute Genome Sequencing Center for Infectious Disease"/>
            <person name="Wu L."/>
            <person name="Ma J."/>
        </authorList>
    </citation>
    <scope>NUCLEOTIDE SEQUENCE [LARGE SCALE GENOMIC DNA]</scope>
    <source>
        <strain evidence="4">CCUG 56401</strain>
    </source>
</reference>
<dbReference type="RefSeq" id="WP_345601032.1">
    <property type="nucleotide sequence ID" value="NZ_BAABLT010000025.1"/>
</dbReference>
<organism evidence="3 4">
    <name type="scientific">Saccharopolyspora rosea</name>
    <dbReference type="NCBI Taxonomy" id="524884"/>
    <lineage>
        <taxon>Bacteria</taxon>
        <taxon>Bacillati</taxon>
        <taxon>Actinomycetota</taxon>
        <taxon>Actinomycetes</taxon>
        <taxon>Pseudonocardiales</taxon>
        <taxon>Pseudonocardiaceae</taxon>
        <taxon>Saccharopolyspora</taxon>
    </lineage>
</organism>
<evidence type="ECO:0000313" key="3">
    <source>
        <dbReference type="EMBL" id="MFD0923896.1"/>
    </source>
</evidence>
<comment type="caution">
    <text evidence="3">The sequence shown here is derived from an EMBL/GenBank/DDBJ whole genome shotgun (WGS) entry which is preliminary data.</text>
</comment>
<evidence type="ECO:0000259" key="2">
    <source>
        <dbReference type="Pfam" id="PF04149"/>
    </source>
</evidence>
<feature type="region of interest" description="Disordered" evidence="1">
    <location>
        <begin position="1"/>
        <end position="21"/>
    </location>
</feature>
<evidence type="ECO:0000313" key="4">
    <source>
        <dbReference type="Proteomes" id="UP001597018"/>
    </source>
</evidence>
<dbReference type="Pfam" id="PF04149">
    <property type="entry name" value="DUF397"/>
    <property type="match status" value="1"/>
</dbReference>
<proteinExistence type="predicted"/>
<sequence length="126" mass="13553">MSAQETRMPSTGWFKSTYSNPSQSCVEVNFDGDLVHVRDSKNRGEGPVLTIPARHWAAFLDEVAGRAEDESNPALRIVRAQDGGASLHTRRGAARTLSYTPSEWSAFVAGVHAGEFDLPPADAPAA</sequence>
<gene>
    <name evidence="3" type="ORF">ACFQ16_29465</name>
</gene>
<evidence type="ECO:0000256" key="1">
    <source>
        <dbReference type="SAM" id="MobiDB-lite"/>
    </source>
</evidence>
<accession>A0ABW3G072</accession>
<dbReference type="EMBL" id="JBHTIW010000046">
    <property type="protein sequence ID" value="MFD0923896.1"/>
    <property type="molecule type" value="Genomic_DNA"/>
</dbReference>
<protein>
    <submittedName>
        <fullName evidence="3">DUF397 domain-containing protein</fullName>
    </submittedName>
</protein>
<dbReference type="Proteomes" id="UP001597018">
    <property type="component" value="Unassembled WGS sequence"/>
</dbReference>